<dbReference type="AlphaFoldDB" id="K4GSU9"/>
<comment type="subcellular location">
    <subcellularLocation>
        <location evidence="1">Nucleus</location>
    </subcellularLocation>
</comment>
<keyword evidence="2" id="KW-0805">Transcription regulation</keyword>
<evidence type="ECO:0000256" key="4">
    <source>
        <dbReference type="ARBA" id="ARBA00023163"/>
    </source>
</evidence>
<dbReference type="GO" id="GO:0043565">
    <property type="term" value="F:sequence-specific DNA binding"/>
    <property type="evidence" value="ECO:0007669"/>
    <property type="project" value="TreeGrafter"/>
</dbReference>
<organism evidence="7">
    <name type="scientific">Viburnum plicatum</name>
    <dbReference type="NCBI Taxonomy" id="179996"/>
    <lineage>
        <taxon>Eukaryota</taxon>
        <taxon>Viridiplantae</taxon>
        <taxon>Streptophyta</taxon>
        <taxon>Embryophyta</taxon>
        <taxon>Tracheophyta</taxon>
        <taxon>Spermatophyta</taxon>
        <taxon>Magnoliopsida</taxon>
        <taxon>eudicotyledons</taxon>
        <taxon>Gunneridae</taxon>
        <taxon>Pentapetalae</taxon>
        <taxon>asterids</taxon>
        <taxon>campanulids</taxon>
        <taxon>Dipsacales</taxon>
        <taxon>Adoxaceae</taxon>
        <taxon>Viburnum</taxon>
    </lineage>
</organism>
<keyword evidence="5" id="KW-0539">Nucleus</keyword>
<feature type="non-terminal residue" evidence="7">
    <location>
        <position position="116"/>
    </location>
</feature>
<dbReference type="PANTHER" id="PTHR31072:SF188">
    <property type="entry name" value="TRANSCRIPTION FACTOR TCP12-LIKE"/>
    <property type="match status" value="1"/>
</dbReference>
<dbReference type="GO" id="GO:0003700">
    <property type="term" value="F:DNA-binding transcription factor activity"/>
    <property type="evidence" value="ECO:0007669"/>
    <property type="project" value="InterPro"/>
</dbReference>
<keyword evidence="4" id="KW-0804">Transcription</keyword>
<dbReference type="GO" id="GO:0005634">
    <property type="term" value="C:nucleus"/>
    <property type="evidence" value="ECO:0007669"/>
    <property type="project" value="UniProtKB-SubCell"/>
</dbReference>
<dbReference type="Pfam" id="PF03634">
    <property type="entry name" value="TCP"/>
    <property type="match status" value="1"/>
</dbReference>
<dbReference type="EMBL" id="JN710443">
    <property type="protein sequence ID" value="AFP66936.1"/>
    <property type="molecule type" value="Genomic_DNA"/>
</dbReference>
<evidence type="ECO:0000256" key="1">
    <source>
        <dbReference type="ARBA" id="ARBA00004123"/>
    </source>
</evidence>
<name>K4GSU9_9DIPS</name>
<dbReference type="PANTHER" id="PTHR31072">
    <property type="entry name" value="TRANSCRIPTION FACTOR TCP4-RELATED"/>
    <property type="match status" value="1"/>
</dbReference>
<feature type="domain" description="TCP" evidence="6">
    <location>
        <begin position="1"/>
        <end position="53"/>
    </location>
</feature>
<evidence type="ECO:0000256" key="3">
    <source>
        <dbReference type="ARBA" id="ARBA00023125"/>
    </source>
</evidence>
<feature type="non-terminal residue" evidence="7">
    <location>
        <position position="1"/>
    </location>
</feature>
<evidence type="ECO:0000256" key="2">
    <source>
        <dbReference type="ARBA" id="ARBA00023015"/>
    </source>
</evidence>
<sequence length="116" mass="13145">KINTAHGPRDRRMRLSLDVAREFFGLQDMLRFDKASKTVEWLMTKSKSAIKELTMVSCNTVAANSASSTSECEVLSGITTDKPIIKPSKEKRIRKFRKTAFNPLARESREKARARA</sequence>
<evidence type="ECO:0000259" key="6">
    <source>
        <dbReference type="PROSITE" id="PS51369"/>
    </source>
</evidence>
<keyword evidence="3" id="KW-0238">DNA-binding</keyword>
<gene>
    <name evidence="7" type="primary">CYC1A</name>
</gene>
<evidence type="ECO:0000256" key="5">
    <source>
        <dbReference type="ARBA" id="ARBA00023242"/>
    </source>
</evidence>
<dbReference type="GO" id="GO:2000032">
    <property type="term" value="P:regulation of secondary shoot formation"/>
    <property type="evidence" value="ECO:0007669"/>
    <property type="project" value="TreeGrafter"/>
</dbReference>
<reference evidence="7" key="1">
    <citation type="submission" date="2011-09" db="EMBL/GenBank/DDBJ databases">
        <title>Convergent morphological and regulatory evolution of flower-like inflorescences.</title>
        <authorList>
            <person name="Ruonala R.H."/>
            <person name="Albert V.A."/>
        </authorList>
    </citation>
    <scope>NUCLEOTIDE SEQUENCE</scope>
</reference>
<dbReference type="InterPro" id="IPR017887">
    <property type="entry name" value="TF_TCP_subgr"/>
</dbReference>
<dbReference type="PROSITE" id="PS51369">
    <property type="entry name" value="TCP"/>
    <property type="match status" value="1"/>
</dbReference>
<dbReference type="InterPro" id="IPR005333">
    <property type="entry name" value="Transcription_factor_TCP"/>
</dbReference>
<proteinExistence type="predicted"/>
<protein>
    <submittedName>
        <fullName evidence="7">Cycloidea-like protein 1a</fullName>
    </submittedName>
</protein>
<evidence type="ECO:0000313" key="7">
    <source>
        <dbReference type="EMBL" id="AFP66936.1"/>
    </source>
</evidence>
<accession>K4GSU9</accession>